<evidence type="ECO:0000313" key="13">
    <source>
        <dbReference type="EMBL" id="MFJ4079534.1"/>
    </source>
</evidence>
<dbReference type="InterPro" id="IPR005543">
    <property type="entry name" value="PASTA_dom"/>
</dbReference>
<comment type="catalytic activity">
    <reaction evidence="7">
        <text>L-threonyl-[protein] + ATP = O-phospho-L-threonyl-[protein] + ADP + H(+)</text>
        <dbReference type="Rhea" id="RHEA:46608"/>
        <dbReference type="Rhea" id="RHEA-COMP:11060"/>
        <dbReference type="Rhea" id="RHEA-COMP:11605"/>
        <dbReference type="ChEBI" id="CHEBI:15378"/>
        <dbReference type="ChEBI" id="CHEBI:30013"/>
        <dbReference type="ChEBI" id="CHEBI:30616"/>
        <dbReference type="ChEBI" id="CHEBI:61977"/>
        <dbReference type="ChEBI" id="CHEBI:456216"/>
        <dbReference type="EC" id="2.7.11.1"/>
    </reaction>
</comment>
<dbReference type="InterPro" id="IPR000719">
    <property type="entry name" value="Prot_kinase_dom"/>
</dbReference>
<evidence type="ECO:0000256" key="4">
    <source>
        <dbReference type="ARBA" id="ARBA00022741"/>
    </source>
</evidence>
<dbReference type="SUPFAM" id="SSF56112">
    <property type="entry name" value="Protein kinase-like (PK-like)"/>
    <property type="match status" value="1"/>
</dbReference>
<keyword evidence="4 9" id="KW-0547">Nucleotide-binding</keyword>
<dbReference type="CDD" id="cd14014">
    <property type="entry name" value="STKc_PknB_like"/>
    <property type="match status" value="1"/>
</dbReference>
<dbReference type="EMBL" id="JBIVGG010000005">
    <property type="protein sequence ID" value="MFJ4079534.1"/>
    <property type="molecule type" value="Genomic_DNA"/>
</dbReference>
<dbReference type="CDD" id="cd06577">
    <property type="entry name" value="PASTA_pknB"/>
    <property type="match status" value="1"/>
</dbReference>
<feature type="binding site" evidence="9">
    <location>
        <position position="49"/>
    </location>
    <ligand>
        <name>ATP</name>
        <dbReference type="ChEBI" id="CHEBI:30616"/>
    </ligand>
</feature>
<dbReference type="Gene3D" id="3.30.10.20">
    <property type="match status" value="1"/>
</dbReference>
<keyword evidence="2" id="KW-0723">Serine/threonine-protein kinase</keyword>
<evidence type="ECO:0000256" key="1">
    <source>
        <dbReference type="ARBA" id="ARBA00012513"/>
    </source>
</evidence>
<organism evidence="13 14">
    <name type="scientific">Streptomyces iakyrus</name>
    <dbReference type="NCBI Taxonomy" id="68219"/>
    <lineage>
        <taxon>Bacteria</taxon>
        <taxon>Bacillati</taxon>
        <taxon>Actinomycetota</taxon>
        <taxon>Actinomycetes</taxon>
        <taxon>Kitasatosporales</taxon>
        <taxon>Streptomycetaceae</taxon>
        <taxon>Streptomyces</taxon>
    </lineage>
</organism>
<dbReference type="InterPro" id="IPR008271">
    <property type="entry name" value="Ser/Thr_kinase_AS"/>
</dbReference>
<dbReference type="Pfam" id="PF03793">
    <property type="entry name" value="PASTA"/>
    <property type="match status" value="1"/>
</dbReference>
<feature type="region of interest" description="Disordered" evidence="10">
    <location>
        <begin position="300"/>
        <end position="397"/>
    </location>
</feature>
<feature type="region of interest" description="Disordered" evidence="10">
    <location>
        <begin position="510"/>
        <end position="530"/>
    </location>
</feature>
<dbReference type="PANTHER" id="PTHR43289:SF34">
    <property type="entry name" value="SERINE_THREONINE-PROTEIN KINASE YBDM-RELATED"/>
    <property type="match status" value="1"/>
</dbReference>
<feature type="region of interest" description="Disordered" evidence="10">
    <location>
        <begin position="429"/>
        <end position="477"/>
    </location>
</feature>
<name>A0ABW8FBW4_9ACTN</name>
<proteinExistence type="predicted"/>
<dbReference type="InterPro" id="IPR017441">
    <property type="entry name" value="Protein_kinase_ATP_BS"/>
</dbReference>
<evidence type="ECO:0000259" key="11">
    <source>
        <dbReference type="PROSITE" id="PS50011"/>
    </source>
</evidence>
<evidence type="ECO:0000256" key="9">
    <source>
        <dbReference type="PROSITE-ProRule" id="PRU10141"/>
    </source>
</evidence>
<evidence type="ECO:0000256" key="7">
    <source>
        <dbReference type="ARBA" id="ARBA00047899"/>
    </source>
</evidence>
<dbReference type="RefSeq" id="WP_359632925.1">
    <property type="nucleotide sequence ID" value="NZ_JBEYEN010000004.1"/>
</dbReference>
<accession>A0ABW8FBW4</accession>
<evidence type="ECO:0000259" key="12">
    <source>
        <dbReference type="PROSITE" id="PS51178"/>
    </source>
</evidence>
<dbReference type="Pfam" id="PF00069">
    <property type="entry name" value="Pkinase"/>
    <property type="match status" value="1"/>
</dbReference>
<dbReference type="Gene3D" id="3.30.200.20">
    <property type="entry name" value="Phosphorylase Kinase, domain 1"/>
    <property type="match status" value="1"/>
</dbReference>
<dbReference type="EC" id="2.7.11.1" evidence="1"/>
<evidence type="ECO:0000256" key="5">
    <source>
        <dbReference type="ARBA" id="ARBA00022777"/>
    </source>
</evidence>
<evidence type="ECO:0000256" key="3">
    <source>
        <dbReference type="ARBA" id="ARBA00022679"/>
    </source>
</evidence>
<dbReference type="PANTHER" id="PTHR43289">
    <property type="entry name" value="MITOGEN-ACTIVATED PROTEIN KINASE KINASE KINASE 20-RELATED"/>
    <property type="match status" value="1"/>
</dbReference>
<evidence type="ECO:0000256" key="2">
    <source>
        <dbReference type="ARBA" id="ARBA00022527"/>
    </source>
</evidence>
<comment type="caution">
    <text evidence="13">The sequence shown here is derived from an EMBL/GenBank/DDBJ whole genome shotgun (WGS) entry which is preliminary data.</text>
</comment>
<dbReference type="PROSITE" id="PS00108">
    <property type="entry name" value="PROTEIN_KINASE_ST"/>
    <property type="match status" value="1"/>
</dbReference>
<dbReference type="PROSITE" id="PS51178">
    <property type="entry name" value="PASTA"/>
    <property type="match status" value="1"/>
</dbReference>
<reference evidence="13 14" key="1">
    <citation type="submission" date="2024-10" db="EMBL/GenBank/DDBJ databases">
        <title>The Natural Products Discovery Center: Release of the First 8490 Sequenced Strains for Exploring Actinobacteria Biosynthetic Diversity.</title>
        <authorList>
            <person name="Kalkreuter E."/>
            <person name="Kautsar S.A."/>
            <person name="Yang D."/>
            <person name="Bader C.D."/>
            <person name="Teijaro C.N."/>
            <person name="Fluegel L."/>
            <person name="Davis C.M."/>
            <person name="Simpson J.R."/>
            <person name="Lauterbach L."/>
            <person name="Steele A.D."/>
            <person name="Gui C."/>
            <person name="Meng S."/>
            <person name="Li G."/>
            <person name="Viehrig K."/>
            <person name="Ye F."/>
            <person name="Su P."/>
            <person name="Kiefer A.F."/>
            <person name="Nichols A."/>
            <person name="Cepeda A.J."/>
            <person name="Yan W."/>
            <person name="Fan B."/>
            <person name="Jiang Y."/>
            <person name="Adhikari A."/>
            <person name="Zheng C.-J."/>
            <person name="Schuster L."/>
            <person name="Cowan T.M."/>
            <person name="Smanski M.J."/>
            <person name="Chevrette M.G."/>
            <person name="De Carvalho L.P.S."/>
            <person name="Shen B."/>
        </authorList>
    </citation>
    <scope>NUCLEOTIDE SEQUENCE [LARGE SCALE GENOMIC DNA]</scope>
    <source>
        <strain evidence="13 14">NPDC089932</strain>
    </source>
</reference>
<dbReference type="PROSITE" id="PS50011">
    <property type="entry name" value="PROTEIN_KINASE_DOM"/>
    <property type="match status" value="1"/>
</dbReference>
<evidence type="ECO:0000256" key="6">
    <source>
        <dbReference type="ARBA" id="ARBA00022840"/>
    </source>
</evidence>
<comment type="catalytic activity">
    <reaction evidence="8">
        <text>L-seryl-[protein] + ATP = O-phospho-L-seryl-[protein] + ADP + H(+)</text>
        <dbReference type="Rhea" id="RHEA:17989"/>
        <dbReference type="Rhea" id="RHEA-COMP:9863"/>
        <dbReference type="Rhea" id="RHEA-COMP:11604"/>
        <dbReference type="ChEBI" id="CHEBI:15378"/>
        <dbReference type="ChEBI" id="CHEBI:29999"/>
        <dbReference type="ChEBI" id="CHEBI:30616"/>
        <dbReference type="ChEBI" id="CHEBI:83421"/>
        <dbReference type="ChEBI" id="CHEBI:456216"/>
        <dbReference type="EC" id="2.7.11.1"/>
    </reaction>
</comment>
<keyword evidence="14" id="KW-1185">Reference proteome</keyword>
<gene>
    <name evidence="13" type="ORF">ACIP2Z_11305</name>
</gene>
<dbReference type="Gene3D" id="1.10.510.10">
    <property type="entry name" value="Transferase(Phosphotransferase) domain 1"/>
    <property type="match status" value="1"/>
</dbReference>
<dbReference type="InterPro" id="IPR011009">
    <property type="entry name" value="Kinase-like_dom_sf"/>
</dbReference>
<dbReference type="GO" id="GO:0016301">
    <property type="term" value="F:kinase activity"/>
    <property type="evidence" value="ECO:0007669"/>
    <property type="project" value="UniProtKB-KW"/>
</dbReference>
<sequence>MSQDGAQGQHTGRALASGRYQLRDLLGQGGMASVHLAYDSVLDRQVAIKTLHTDLGREQAFRERFRREAQSVAKLTHTNIVSVFDTGEDTLDGMTTPYIVMEYVEGRPLGSVLDEDVRQQGAMPADKALKITADVLAALEISHEMGLVHRDIKPGNVMMTKRGVVKVMDFGIARAMQSGVTSMTQTGMVVGTPQYLSPEQALGRGVDARSDLYSVGIMLFQLVTGRLPFEADSPLAIAYAHVQEEPPVPSSINRALPPAVDALIARALKKNPNERFPSAEAMRDECLRVAASFQAAPPSIVPGTQAPSGAGVGSAVFPPVDQATPAPSGQVQTPYQPTPPPNPYGTPAPTGPSPAYGYPQQGGYQTPSPAAYSPQPGPSTPPPYNLSPQAPAAPSGGRNKPVIIGSVIVSVLAVGGLVTALLLNGGGEDDQGGGGSSASASASAEKKPGYRGPDTTKTIDTEECTEPRESYNDPDKIQIPDFKFKNIKSVKACLQAAGWEVNEKKVDENTYGDGTVMNQFPSADTDVDPEDMPEIELSVSTGNPPS</sequence>
<feature type="compositionally biased region" description="Pro residues" evidence="10">
    <location>
        <begin position="336"/>
        <end position="352"/>
    </location>
</feature>
<dbReference type="Proteomes" id="UP001617511">
    <property type="component" value="Unassembled WGS sequence"/>
</dbReference>
<dbReference type="SMART" id="SM00220">
    <property type="entry name" value="S_TKc"/>
    <property type="match status" value="1"/>
</dbReference>
<keyword evidence="3" id="KW-0808">Transferase</keyword>
<feature type="domain" description="Protein kinase" evidence="11">
    <location>
        <begin position="20"/>
        <end position="287"/>
    </location>
</feature>
<evidence type="ECO:0000313" key="14">
    <source>
        <dbReference type="Proteomes" id="UP001617511"/>
    </source>
</evidence>
<keyword evidence="5 13" id="KW-0418">Kinase</keyword>
<dbReference type="PROSITE" id="PS00107">
    <property type="entry name" value="PROTEIN_KINASE_ATP"/>
    <property type="match status" value="1"/>
</dbReference>
<dbReference type="SMART" id="SM00740">
    <property type="entry name" value="PASTA"/>
    <property type="match status" value="1"/>
</dbReference>
<feature type="domain" description="PASTA" evidence="12">
    <location>
        <begin position="473"/>
        <end position="539"/>
    </location>
</feature>
<evidence type="ECO:0000256" key="8">
    <source>
        <dbReference type="ARBA" id="ARBA00048679"/>
    </source>
</evidence>
<keyword evidence="6 9" id="KW-0067">ATP-binding</keyword>
<protein>
    <recommendedName>
        <fullName evidence="1">non-specific serine/threonine protein kinase</fullName>
        <ecNumber evidence="1">2.7.11.1</ecNumber>
    </recommendedName>
</protein>
<feature type="compositionally biased region" description="Pro residues" evidence="10">
    <location>
        <begin position="375"/>
        <end position="385"/>
    </location>
</feature>
<evidence type="ECO:0000256" key="10">
    <source>
        <dbReference type="SAM" id="MobiDB-lite"/>
    </source>
</evidence>
<feature type="compositionally biased region" description="Basic and acidic residues" evidence="10">
    <location>
        <begin position="457"/>
        <end position="477"/>
    </location>
</feature>